<dbReference type="SUPFAM" id="SSF56059">
    <property type="entry name" value="Glutathione synthetase ATP-binding domain-like"/>
    <property type="match status" value="1"/>
</dbReference>
<dbReference type="PANTHER" id="PTHR11815">
    <property type="entry name" value="SUCCINYL-COA SYNTHETASE BETA CHAIN"/>
    <property type="match status" value="1"/>
</dbReference>
<dbReference type="GO" id="GO:0004775">
    <property type="term" value="F:succinate-CoA ligase (ADP-forming) activity"/>
    <property type="evidence" value="ECO:0007669"/>
    <property type="project" value="TreeGrafter"/>
</dbReference>
<accession>A0A6S7LTC6</accession>
<dbReference type="AlphaFoldDB" id="A0A6S7LTC6"/>
<dbReference type="Gene3D" id="3.30.1490.20">
    <property type="entry name" value="ATP-grasp fold, A domain"/>
    <property type="match status" value="1"/>
</dbReference>
<dbReference type="GO" id="GO:0042709">
    <property type="term" value="C:succinate-CoA ligase complex"/>
    <property type="evidence" value="ECO:0007669"/>
    <property type="project" value="TreeGrafter"/>
</dbReference>
<name>A0A6S7LTC6_PARCT</name>
<evidence type="ECO:0000256" key="2">
    <source>
        <dbReference type="ARBA" id="ARBA00022840"/>
    </source>
</evidence>
<evidence type="ECO:0000256" key="1">
    <source>
        <dbReference type="ARBA" id="ARBA00022532"/>
    </source>
</evidence>
<dbReference type="GO" id="GO:0006104">
    <property type="term" value="P:succinyl-CoA metabolic process"/>
    <property type="evidence" value="ECO:0007669"/>
    <property type="project" value="TreeGrafter"/>
</dbReference>
<evidence type="ECO:0000313" key="4">
    <source>
        <dbReference type="EMBL" id="CAB4043962.1"/>
    </source>
</evidence>
<proteinExistence type="predicted"/>
<sequence>MALAIRQLCRLASRQVQRPRTLLSRVCGSQIGQDHCRYLSLHEYQSIQLLEDAGVLTPKGGVAETPQQAYEIGEVIGADDLVLKAQVLAGGRGKGVFEGGLHGG</sequence>
<protein>
    <submittedName>
        <fullName evidence="4">Succinate-- ligase [ADP-forming] subunit beta, mitochondrial-like</fullName>
    </submittedName>
</protein>
<keyword evidence="2" id="KW-0067">ATP-binding</keyword>
<dbReference type="OrthoDB" id="1552at2759"/>
<dbReference type="PANTHER" id="PTHR11815:SF1">
    <property type="entry name" value="SUCCINATE--COA LIGASE [ADP-FORMING] SUBUNIT BETA, MITOCHONDRIAL"/>
    <property type="match status" value="1"/>
</dbReference>
<dbReference type="Pfam" id="PF08442">
    <property type="entry name" value="ATP-grasp_2"/>
    <property type="match status" value="1"/>
</dbReference>
<evidence type="ECO:0000259" key="3">
    <source>
        <dbReference type="Pfam" id="PF08442"/>
    </source>
</evidence>
<keyword evidence="4" id="KW-0436">Ligase</keyword>
<keyword evidence="5" id="KW-1185">Reference proteome</keyword>
<gene>
    <name evidence="4" type="ORF">PACLA_8A048971</name>
</gene>
<dbReference type="InterPro" id="IPR013650">
    <property type="entry name" value="ATP-grasp_succ-CoA_synth-type"/>
</dbReference>
<dbReference type="Gene3D" id="3.30.470.20">
    <property type="entry name" value="ATP-grasp fold, B domain"/>
    <property type="match status" value="1"/>
</dbReference>
<organism evidence="4 5">
    <name type="scientific">Paramuricea clavata</name>
    <name type="common">Red gorgonian</name>
    <name type="synonym">Violescent sea-whip</name>
    <dbReference type="NCBI Taxonomy" id="317549"/>
    <lineage>
        <taxon>Eukaryota</taxon>
        <taxon>Metazoa</taxon>
        <taxon>Cnidaria</taxon>
        <taxon>Anthozoa</taxon>
        <taxon>Octocorallia</taxon>
        <taxon>Malacalcyonacea</taxon>
        <taxon>Plexauridae</taxon>
        <taxon>Paramuricea</taxon>
    </lineage>
</organism>
<feature type="domain" description="ATP-grasp fold succinyl-CoA synthetase-type" evidence="3">
    <location>
        <begin position="41"/>
        <end position="102"/>
    </location>
</feature>
<reference evidence="4" key="1">
    <citation type="submission" date="2020-04" db="EMBL/GenBank/DDBJ databases">
        <authorList>
            <person name="Alioto T."/>
            <person name="Alioto T."/>
            <person name="Gomez Garrido J."/>
        </authorList>
    </citation>
    <scope>NUCLEOTIDE SEQUENCE</scope>
    <source>
        <strain evidence="4">A484AB</strain>
    </source>
</reference>
<dbReference type="UniPathway" id="UPA00223">
    <property type="reaction ID" value="UER00999"/>
</dbReference>
<dbReference type="Proteomes" id="UP001152795">
    <property type="component" value="Unassembled WGS sequence"/>
</dbReference>
<keyword evidence="1" id="KW-0816">Tricarboxylic acid cycle</keyword>
<dbReference type="GO" id="GO:0005739">
    <property type="term" value="C:mitochondrion"/>
    <property type="evidence" value="ECO:0007669"/>
    <property type="project" value="TreeGrafter"/>
</dbReference>
<dbReference type="GO" id="GO:0005524">
    <property type="term" value="F:ATP binding"/>
    <property type="evidence" value="ECO:0007669"/>
    <property type="project" value="UniProtKB-KW"/>
</dbReference>
<keyword evidence="2" id="KW-0547">Nucleotide-binding</keyword>
<evidence type="ECO:0000313" key="5">
    <source>
        <dbReference type="Proteomes" id="UP001152795"/>
    </source>
</evidence>
<dbReference type="GO" id="GO:0006099">
    <property type="term" value="P:tricarboxylic acid cycle"/>
    <property type="evidence" value="ECO:0007669"/>
    <property type="project" value="UniProtKB-UniPathway"/>
</dbReference>
<comment type="caution">
    <text evidence="4">The sequence shown here is derived from an EMBL/GenBank/DDBJ whole genome shotgun (WGS) entry which is preliminary data.</text>
</comment>
<dbReference type="EMBL" id="CACRXK020033651">
    <property type="protein sequence ID" value="CAB4043962.1"/>
    <property type="molecule type" value="Genomic_DNA"/>
</dbReference>
<feature type="non-terminal residue" evidence="4">
    <location>
        <position position="1"/>
    </location>
</feature>
<dbReference type="InterPro" id="IPR013815">
    <property type="entry name" value="ATP_grasp_subdomain_1"/>
</dbReference>